<sequence length="345" mass="38635">MKGERNMTQHFDQRTTAAQVMQGIQRPQQVAVVTGGYSGVGLQVTKALIKADMQVIVPARRPAVAQQIMQQLPQVIVLPCDLMVARSINDFADQVLQRFRRIDLFIGCAGIMFAPLRRDAAGNESQFSVNYLGHFRLLKRLYPALRAGHARVVLATSRAQSWNGVDFEDPNFQRRPYDPKVAYAQSKTADILLAVELDRLAQKDGVRAFAVHPGLIPGTNLGRFMQHSARLRKLSAWLLNHGGTTVINGRHRFQAWRHNRSEYDYFKTPAQGAASILWAATSPTLAQHGGVFIEDCHVGQVVTAESTSKYGVRPWAVDQDLARQLWQLGEQLNQFQFKIPSSQTH</sequence>
<dbReference type="InterPro" id="IPR002347">
    <property type="entry name" value="SDR_fam"/>
</dbReference>
<dbReference type="PRINTS" id="PR00081">
    <property type="entry name" value="GDHRDH"/>
</dbReference>
<comment type="similarity">
    <text evidence="1">Belongs to the short-chain dehydrogenases/reductases (SDR) family.</text>
</comment>
<reference evidence="4 5" key="1">
    <citation type="journal article" date="2015" name="Genome Announc.">
        <title>Expanding the biotechnology potential of lactobacilli through comparative genomics of 213 strains and associated genera.</title>
        <authorList>
            <person name="Sun Z."/>
            <person name="Harris H.M."/>
            <person name="McCann A."/>
            <person name="Guo C."/>
            <person name="Argimon S."/>
            <person name="Zhang W."/>
            <person name="Yang X."/>
            <person name="Jeffery I.B."/>
            <person name="Cooney J.C."/>
            <person name="Kagawa T.F."/>
            <person name="Liu W."/>
            <person name="Song Y."/>
            <person name="Salvetti E."/>
            <person name="Wrobel A."/>
            <person name="Rasinkangas P."/>
            <person name="Parkhill J."/>
            <person name="Rea M.C."/>
            <person name="O'Sullivan O."/>
            <person name="Ritari J."/>
            <person name="Douillard F.P."/>
            <person name="Paul Ross R."/>
            <person name="Yang R."/>
            <person name="Briner A.E."/>
            <person name="Felis G.E."/>
            <person name="de Vos W.M."/>
            <person name="Barrangou R."/>
            <person name="Klaenhammer T.R."/>
            <person name="Caufield P.W."/>
            <person name="Cui Y."/>
            <person name="Zhang H."/>
            <person name="O'Toole P.W."/>
        </authorList>
    </citation>
    <scope>NUCLEOTIDE SEQUENCE [LARGE SCALE GENOMIC DNA]</scope>
    <source>
        <strain evidence="4 5">DSM 20003</strain>
    </source>
</reference>
<gene>
    <name evidence="4" type="ORF">FC07_GL000014</name>
</gene>
<keyword evidence="2" id="KW-0521">NADP</keyword>
<dbReference type="PATRIC" id="fig|1423726.3.peg.14"/>
<evidence type="ECO:0000256" key="2">
    <source>
        <dbReference type="ARBA" id="ARBA00022857"/>
    </source>
</evidence>
<dbReference type="SUPFAM" id="SSF51735">
    <property type="entry name" value="NAD(P)-binding Rossmann-fold domains"/>
    <property type="match status" value="1"/>
</dbReference>
<dbReference type="PANTHER" id="PTHR24320:SF282">
    <property type="entry name" value="WW DOMAIN-CONTAINING OXIDOREDUCTASE"/>
    <property type="match status" value="1"/>
</dbReference>
<comment type="caution">
    <text evidence="4">The sequence shown here is derived from an EMBL/GenBank/DDBJ whole genome shotgun (WGS) entry which is preliminary data.</text>
</comment>
<evidence type="ECO:0000256" key="1">
    <source>
        <dbReference type="ARBA" id="ARBA00006484"/>
    </source>
</evidence>
<keyword evidence="5" id="KW-1185">Reference proteome</keyword>
<evidence type="ECO:0000313" key="5">
    <source>
        <dbReference type="Proteomes" id="UP000051461"/>
    </source>
</evidence>
<dbReference type="Proteomes" id="UP000051461">
    <property type="component" value="Unassembled WGS sequence"/>
</dbReference>
<dbReference type="STRING" id="1423726.FC07_GL000014"/>
<protein>
    <submittedName>
        <fullName evidence="4">Short-chain dehydrogenase reductase SDR</fullName>
    </submittedName>
</protein>
<evidence type="ECO:0000313" key="4">
    <source>
        <dbReference type="EMBL" id="KRK40606.1"/>
    </source>
</evidence>
<dbReference type="GO" id="GO:0016491">
    <property type="term" value="F:oxidoreductase activity"/>
    <property type="evidence" value="ECO:0007669"/>
    <property type="project" value="UniProtKB-KW"/>
</dbReference>
<dbReference type="Pfam" id="PF00106">
    <property type="entry name" value="adh_short"/>
    <property type="match status" value="1"/>
</dbReference>
<evidence type="ECO:0000256" key="3">
    <source>
        <dbReference type="ARBA" id="ARBA00023002"/>
    </source>
</evidence>
<dbReference type="AlphaFoldDB" id="A0A0R1H2A5"/>
<proteinExistence type="inferred from homology"/>
<keyword evidence="3" id="KW-0560">Oxidoreductase</keyword>
<dbReference type="Gene3D" id="3.40.50.720">
    <property type="entry name" value="NAD(P)-binding Rossmann-like Domain"/>
    <property type="match status" value="1"/>
</dbReference>
<dbReference type="PANTHER" id="PTHR24320">
    <property type="entry name" value="RETINOL DEHYDROGENASE"/>
    <property type="match status" value="1"/>
</dbReference>
<dbReference type="EMBL" id="AZDA01000007">
    <property type="protein sequence ID" value="KRK40606.1"/>
    <property type="molecule type" value="Genomic_DNA"/>
</dbReference>
<accession>A0A0R1H2A5</accession>
<dbReference type="InterPro" id="IPR036291">
    <property type="entry name" value="NAD(P)-bd_dom_sf"/>
</dbReference>
<name>A0A0R1H2A5_9LACO</name>
<organism evidence="4 5">
    <name type="scientific">Loigolactobacillus bifermentans DSM 20003</name>
    <dbReference type="NCBI Taxonomy" id="1423726"/>
    <lineage>
        <taxon>Bacteria</taxon>
        <taxon>Bacillati</taxon>
        <taxon>Bacillota</taxon>
        <taxon>Bacilli</taxon>
        <taxon>Lactobacillales</taxon>
        <taxon>Lactobacillaceae</taxon>
        <taxon>Loigolactobacillus</taxon>
    </lineage>
</organism>